<evidence type="ECO:0000256" key="1">
    <source>
        <dbReference type="SAM" id="MobiDB-lite"/>
    </source>
</evidence>
<evidence type="ECO:0000313" key="2">
    <source>
        <dbReference type="EMBL" id="KAF9583192.1"/>
    </source>
</evidence>
<accession>A0A9P6FWV0</accession>
<comment type="caution">
    <text evidence="2">The sequence shown here is derived from an EMBL/GenBank/DDBJ whole genome shotgun (WGS) entry which is preliminary data.</text>
</comment>
<gene>
    <name evidence="2" type="ORF">BGW38_010063</name>
</gene>
<keyword evidence="3" id="KW-1185">Reference proteome</keyword>
<evidence type="ECO:0000313" key="3">
    <source>
        <dbReference type="Proteomes" id="UP000780801"/>
    </source>
</evidence>
<dbReference type="EMBL" id="JAABOA010000782">
    <property type="protein sequence ID" value="KAF9583192.1"/>
    <property type="molecule type" value="Genomic_DNA"/>
</dbReference>
<dbReference type="AlphaFoldDB" id="A0A9P6FWV0"/>
<dbReference type="Proteomes" id="UP000780801">
    <property type="component" value="Unassembled WGS sequence"/>
</dbReference>
<organism evidence="2 3">
    <name type="scientific">Lunasporangiospora selenospora</name>
    <dbReference type="NCBI Taxonomy" id="979761"/>
    <lineage>
        <taxon>Eukaryota</taxon>
        <taxon>Fungi</taxon>
        <taxon>Fungi incertae sedis</taxon>
        <taxon>Mucoromycota</taxon>
        <taxon>Mortierellomycotina</taxon>
        <taxon>Mortierellomycetes</taxon>
        <taxon>Mortierellales</taxon>
        <taxon>Mortierellaceae</taxon>
        <taxon>Lunasporangiospora</taxon>
    </lineage>
</organism>
<reference evidence="2" key="1">
    <citation type="journal article" date="2020" name="Fungal Divers.">
        <title>Resolving the Mortierellaceae phylogeny through synthesis of multi-gene phylogenetics and phylogenomics.</title>
        <authorList>
            <person name="Vandepol N."/>
            <person name="Liber J."/>
            <person name="Desiro A."/>
            <person name="Na H."/>
            <person name="Kennedy M."/>
            <person name="Barry K."/>
            <person name="Grigoriev I.V."/>
            <person name="Miller A.N."/>
            <person name="O'Donnell K."/>
            <person name="Stajich J.E."/>
            <person name="Bonito G."/>
        </authorList>
    </citation>
    <scope>NUCLEOTIDE SEQUENCE</scope>
    <source>
        <strain evidence="2">KOD1015</strain>
    </source>
</reference>
<sequence>MSWREQSGKELMSTAVSNLLRTQQQSQCKSLSLPQTSRTLGRLFTIKYWTICFGPFCVFTWHKKARKGFKEPKKRVTELCQDLEQPRRKDEAKGQYTQAILSKSIDFQACEPTSKDRNADQIGSLQECLTKVDKVQEMSDHVEDSSDGEAAQIQLDVEKE</sequence>
<protein>
    <submittedName>
        <fullName evidence="2">Uncharacterized protein</fullName>
    </submittedName>
</protein>
<feature type="region of interest" description="Disordered" evidence="1">
    <location>
        <begin position="138"/>
        <end position="160"/>
    </location>
</feature>
<proteinExistence type="predicted"/>
<name>A0A9P6FWV0_9FUNG</name>